<keyword evidence="3 6" id="KW-0812">Transmembrane</keyword>
<feature type="transmembrane region" description="Helical" evidence="7">
    <location>
        <begin position="39"/>
        <end position="59"/>
    </location>
</feature>
<keyword evidence="2 6" id="KW-0813">Transport</keyword>
<feature type="transmembrane region" description="Helical" evidence="7">
    <location>
        <begin position="347"/>
        <end position="366"/>
    </location>
</feature>
<evidence type="ECO:0000256" key="5">
    <source>
        <dbReference type="ARBA" id="ARBA00023136"/>
    </source>
</evidence>
<dbReference type="PROSITE" id="PS00610">
    <property type="entry name" value="NA_NEUROTRAN_SYMP_1"/>
    <property type="match status" value="1"/>
</dbReference>
<sequence>MQRPVWSSQIAYILTVAGATIGFGATWRFPYLVGQNGGGAYVIVFCIAMIVVGIPMILVENAIGRRMHKNSYDCFSGIANGKPISPLWKIVGITGLIGAFGIMSYYMVIGGWVLNYIYHTTFGNLSLSHELSANVTKEFYSNNVVNAPLAISIATFIFVVANYIVLTRGVINGIERVAKILMPLLFLIMIGMVIRNVTLSGAMEGITYYLTPDFTKITPQLFVAVLGQVFFALSLGFGVMITLSSHLHKEEQLIKTSVITGIVNTLIAVVAGFMIFPSLFTFGVSPNAGPSLVFESLPIVFSKMHGGTFFMVAFFCLLMLAAFTTSLPNFQVLIVVLEEKFGMKKNLAVFIVLGVTFLLGNIPSILGDNVWSDIHILGKSIFDAFDDISATIFFIFTSLGCALFVGWILKDEAKKEILNGSEKYAKIIDIWFYYVKYIIPFIILVIFISSFYEKFIK</sequence>
<evidence type="ECO:0000313" key="8">
    <source>
        <dbReference type="EMBL" id="RDU73429.1"/>
    </source>
</evidence>
<feature type="transmembrane region" description="Helical" evidence="7">
    <location>
        <begin position="262"/>
        <end position="284"/>
    </location>
</feature>
<organism evidence="8 9">
    <name type="scientific">Helicobacter aurati</name>
    <dbReference type="NCBI Taxonomy" id="137778"/>
    <lineage>
        <taxon>Bacteria</taxon>
        <taxon>Pseudomonadati</taxon>
        <taxon>Campylobacterota</taxon>
        <taxon>Epsilonproteobacteria</taxon>
        <taxon>Campylobacterales</taxon>
        <taxon>Helicobacteraceae</taxon>
        <taxon>Helicobacter</taxon>
    </lineage>
</organism>
<dbReference type="AlphaFoldDB" id="A0A3D8J7G1"/>
<feature type="transmembrane region" description="Helical" evidence="7">
    <location>
        <begin position="12"/>
        <end position="33"/>
    </location>
</feature>
<dbReference type="RefSeq" id="WP_104763043.1">
    <property type="nucleotide sequence ID" value="NZ_FZPM01000012.1"/>
</dbReference>
<dbReference type="CDD" id="cd10336">
    <property type="entry name" value="SLC6sbd_Tyt1-Like"/>
    <property type="match status" value="1"/>
</dbReference>
<comment type="caution">
    <text evidence="8">The sequence shown here is derived from an EMBL/GenBank/DDBJ whole genome shotgun (WGS) entry which is preliminary data.</text>
</comment>
<dbReference type="GO" id="GO:0016020">
    <property type="term" value="C:membrane"/>
    <property type="evidence" value="ECO:0007669"/>
    <property type="project" value="UniProtKB-SubCell"/>
</dbReference>
<dbReference type="EMBL" id="NXLW01000002">
    <property type="protein sequence ID" value="RDU73429.1"/>
    <property type="molecule type" value="Genomic_DNA"/>
</dbReference>
<dbReference type="PANTHER" id="PTHR42948:SF1">
    <property type="entry name" value="TRANSPORTER"/>
    <property type="match status" value="1"/>
</dbReference>
<dbReference type="InterPro" id="IPR047218">
    <property type="entry name" value="YocR/YhdH-like"/>
</dbReference>
<dbReference type="PANTHER" id="PTHR42948">
    <property type="entry name" value="TRANSPORTER"/>
    <property type="match status" value="1"/>
</dbReference>
<protein>
    <recommendedName>
        <fullName evidence="6">Transporter</fullName>
    </recommendedName>
</protein>
<feature type="transmembrane region" description="Helical" evidence="7">
    <location>
        <begin position="430"/>
        <end position="452"/>
    </location>
</feature>
<evidence type="ECO:0000256" key="7">
    <source>
        <dbReference type="SAM" id="Phobius"/>
    </source>
</evidence>
<keyword evidence="6" id="KW-0769">Symport</keyword>
<feature type="transmembrane region" description="Helical" evidence="7">
    <location>
        <begin position="90"/>
        <end position="118"/>
    </location>
</feature>
<comment type="similarity">
    <text evidence="6">Belongs to the sodium:neurotransmitter symporter (SNF) (TC 2.A.22) family.</text>
</comment>
<dbReference type="GO" id="GO:0015293">
    <property type="term" value="F:symporter activity"/>
    <property type="evidence" value="ECO:0007669"/>
    <property type="project" value="UniProtKB-KW"/>
</dbReference>
<reference evidence="8 9" key="1">
    <citation type="submission" date="2018-04" db="EMBL/GenBank/DDBJ databases">
        <title>Novel Campyloabacter and Helicobacter Species and Strains.</title>
        <authorList>
            <person name="Mannion A.J."/>
            <person name="Shen Z."/>
            <person name="Fox J.G."/>
        </authorList>
    </citation>
    <scope>NUCLEOTIDE SEQUENCE [LARGE SCALE GENOMIC DNA]</scope>
    <source>
        <strain evidence="8 9">MIT 97-5075</strain>
    </source>
</reference>
<evidence type="ECO:0000256" key="3">
    <source>
        <dbReference type="ARBA" id="ARBA00022692"/>
    </source>
</evidence>
<feature type="transmembrane region" description="Helical" evidence="7">
    <location>
        <begin position="147"/>
        <end position="165"/>
    </location>
</feature>
<dbReference type="PROSITE" id="PS50267">
    <property type="entry name" value="NA_NEUROTRAN_SYMP_3"/>
    <property type="match status" value="1"/>
</dbReference>
<dbReference type="InterPro" id="IPR037272">
    <property type="entry name" value="SNS_sf"/>
</dbReference>
<feature type="transmembrane region" description="Helical" evidence="7">
    <location>
        <begin position="304"/>
        <end position="327"/>
    </location>
</feature>
<dbReference type="InterPro" id="IPR000175">
    <property type="entry name" value="Na/ntran_symport"/>
</dbReference>
<feature type="transmembrane region" description="Helical" evidence="7">
    <location>
        <begin position="217"/>
        <end position="241"/>
    </location>
</feature>
<dbReference type="PRINTS" id="PR00176">
    <property type="entry name" value="NANEUSMPORT"/>
</dbReference>
<feature type="transmembrane region" description="Helical" evidence="7">
    <location>
        <begin position="177"/>
        <end position="197"/>
    </location>
</feature>
<evidence type="ECO:0000256" key="2">
    <source>
        <dbReference type="ARBA" id="ARBA00022448"/>
    </source>
</evidence>
<keyword evidence="4 7" id="KW-1133">Transmembrane helix</keyword>
<proteinExistence type="inferred from homology"/>
<comment type="subcellular location">
    <subcellularLocation>
        <location evidence="1">Membrane</location>
        <topology evidence="1">Multi-pass membrane protein</topology>
    </subcellularLocation>
</comment>
<dbReference type="Pfam" id="PF00209">
    <property type="entry name" value="SNF"/>
    <property type="match status" value="2"/>
</dbReference>
<evidence type="ECO:0000256" key="4">
    <source>
        <dbReference type="ARBA" id="ARBA00022989"/>
    </source>
</evidence>
<dbReference type="OrthoDB" id="9762833at2"/>
<name>A0A3D8J7G1_9HELI</name>
<accession>A0A3D8J7G1</accession>
<evidence type="ECO:0000256" key="1">
    <source>
        <dbReference type="ARBA" id="ARBA00004141"/>
    </source>
</evidence>
<gene>
    <name evidence="8" type="ORF">CQA66_01850</name>
</gene>
<dbReference type="NCBIfam" id="NF037979">
    <property type="entry name" value="Na_transp"/>
    <property type="match status" value="1"/>
</dbReference>
<dbReference type="Proteomes" id="UP000256424">
    <property type="component" value="Unassembled WGS sequence"/>
</dbReference>
<keyword evidence="5 7" id="KW-0472">Membrane</keyword>
<evidence type="ECO:0000313" key="9">
    <source>
        <dbReference type="Proteomes" id="UP000256424"/>
    </source>
</evidence>
<feature type="transmembrane region" description="Helical" evidence="7">
    <location>
        <begin position="388"/>
        <end position="409"/>
    </location>
</feature>
<dbReference type="SUPFAM" id="SSF161070">
    <property type="entry name" value="SNF-like"/>
    <property type="match status" value="1"/>
</dbReference>
<keyword evidence="9" id="KW-1185">Reference proteome</keyword>
<evidence type="ECO:0000256" key="6">
    <source>
        <dbReference type="RuleBase" id="RU003732"/>
    </source>
</evidence>